<evidence type="ECO:0000256" key="7">
    <source>
        <dbReference type="ARBA" id="ARBA00023170"/>
    </source>
</evidence>
<keyword evidence="7" id="KW-0675">Receptor</keyword>
<evidence type="ECO:0000313" key="11">
    <source>
        <dbReference type="EMBL" id="CAH1389880.1"/>
    </source>
</evidence>
<evidence type="ECO:0000256" key="3">
    <source>
        <dbReference type="ARBA" id="ARBA00022692"/>
    </source>
</evidence>
<feature type="transmembrane region" description="Helical" evidence="9">
    <location>
        <begin position="23"/>
        <end position="45"/>
    </location>
</feature>
<keyword evidence="5" id="KW-0297">G-protein coupled receptor</keyword>
<keyword evidence="3 9" id="KW-0812">Transmembrane</keyword>
<evidence type="ECO:0000256" key="5">
    <source>
        <dbReference type="ARBA" id="ARBA00023040"/>
    </source>
</evidence>
<reference evidence="11" key="1">
    <citation type="submission" date="2022-01" db="EMBL/GenBank/DDBJ databases">
        <authorList>
            <person name="King R."/>
        </authorList>
    </citation>
    <scope>NUCLEOTIDE SEQUENCE</scope>
</reference>
<dbReference type="Gene3D" id="1.20.1070.10">
    <property type="entry name" value="Rhodopsin 7-helix transmembrane proteins"/>
    <property type="match status" value="1"/>
</dbReference>
<name>A0A9P0H1M2_NEZVI</name>
<evidence type="ECO:0000256" key="2">
    <source>
        <dbReference type="ARBA" id="ARBA00010663"/>
    </source>
</evidence>
<dbReference type="InterPro" id="IPR000276">
    <property type="entry name" value="GPCR_Rhodpsn"/>
</dbReference>
<dbReference type="GO" id="GO:0005886">
    <property type="term" value="C:plasma membrane"/>
    <property type="evidence" value="ECO:0007669"/>
    <property type="project" value="TreeGrafter"/>
</dbReference>
<dbReference type="Proteomes" id="UP001152798">
    <property type="component" value="Chromosome 1"/>
</dbReference>
<keyword evidence="8" id="KW-0807">Transducer</keyword>
<dbReference type="AlphaFoldDB" id="A0A9P0H1M2"/>
<evidence type="ECO:0000256" key="9">
    <source>
        <dbReference type="SAM" id="Phobius"/>
    </source>
</evidence>
<organism evidence="11 12">
    <name type="scientific">Nezara viridula</name>
    <name type="common">Southern green stink bug</name>
    <name type="synonym">Cimex viridulus</name>
    <dbReference type="NCBI Taxonomy" id="85310"/>
    <lineage>
        <taxon>Eukaryota</taxon>
        <taxon>Metazoa</taxon>
        <taxon>Ecdysozoa</taxon>
        <taxon>Arthropoda</taxon>
        <taxon>Hexapoda</taxon>
        <taxon>Insecta</taxon>
        <taxon>Pterygota</taxon>
        <taxon>Neoptera</taxon>
        <taxon>Paraneoptera</taxon>
        <taxon>Hemiptera</taxon>
        <taxon>Heteroptera</taxon>
        <taxon>Panheteroptera</taxon>
        <taxon>Pentatomomorpha</taxon>
        <taxon>Pentatomoidea</taxon>
        <taxon>Pentatomidae</taxon>
        <taxon>Pentatominae</taxon>
        <taxon>Nezara</taxon>
    </lineage>
</organism>
<dbReference type="PRINTS" id="PR00237">
    <property type="entry name" value="GPCRRHODOPSN"/>
</dbReference>
<evidence type="ECO:0000256" key="1">
    <source>
        <dbReference type="ARBA" id="ARBA00004141"/>
    </source>
</evidence>
<comment type="similarity">
    <text evidence="2">Belongs to the G-protein coupled receptor 1 family.</text>
</comment>
<sequence>MQNSTTGGSSGGGSGGGISGLMIPLYILIFLLAVVGNSLVIVTLARNRRMRTVTNVYLLNLVSFSF</sequence>
<comment type="subcellular location">
    <subcellularLocation>
        <location evidence="1">Membrane</location>
        <topology evidence="1">Multi-pass membrane protein</topology>
    </subcellularLocation>
</comment>
<accession>A0A9P0H1M2</accession>
<dbReference type="PANTHER" id="PTHR45695:SF30">
    <property type="entry name" value="GASTRIN_CHOLECYSTOKININ TYPE B RECEPTOR"/>
    <property type="match status" value="1"/>
</dbReference>
<keyword evidence="4 9" id="KW-1133">Transmembrane helix</keyword>
<keyword evidence="12" id="KW-1185">Reference proteome</keyword>
<proteinExistence type="inferred from homology"/>
<dbReference type="SUPFAM" id="SSF81321">
    <property type="entry name" value="Family A G protein-coupled receptor-like"/>
    <property type="match status" value="1"/>
</dbReference>
<feature type="domain" description="G-protein coupled receptors family 1 profile" evidence="10">
    <location>
        <begin position="36"/>
        <end position="66"/>
    </location>
</feature>
<dbReference type="OrthoDB" id="10037617at2759"/>
<evidence type="ECO:0000256" key="6">
    <source>
        <dbReference type="ARBA" id="ARBA00023136"/>
    </source>
</evidence>
<dbReference type="PANTHER" id="PTHR45695">
    <property type="entry name" value="LEUCOKININ RECEPTOR-RELATED"/>
    <property type="match status" value="1"/>
</dbReference>
<dbReference type="EMBL" id="OV725077">
    <property type="protein sequence ID" value="CAH1389880.1"/>
    <property type="molecule type" value="Genomic_DNA"/>
</dbReference>
<keyword evidence="6 9" id="KW-0472">Membrane</keyword>
<gene>
    <name evidence="11" type="ORF">NEZAVI_LOCUS1175</name>
</gene>
<dbReference type="GO" id="GO:0004930">
    <property type="term" value="F:G protein-coupled receptor activity"/>
    <property type="evidence" value="ECO:0007669"/>
    <property type="project" value="UniProtKB-KW"/>
</dbReference>
<evidence type="ECO:0000256" key="4">
    <source>
        <dbReference type="ARBA" id="ARBA00022989"/>
    </source>
</evidence>
<evidence type="ECO:0000313" key="12">
    <source>
        <dbReference type="Proteomes" id="UP001152798"/>
    </source>
</evidence>
<evidence type="ECO:0000259" key="10">
    <source>
        <dbReference type="PROSITE" id="PS50262"/>
    </source>
</evidence>
<evidence type="ECO:0000256" key="8">
    <source>
        <dbReference type="ARBA" id="ARBA00023224"/>
    </source>
</evidence>
<dbReference type="PROSITE" id="PS50262">
    <property type="entry name" value="G_PROTEIN_RECEP_F1_2"/>
    <property type="match status" value="1"/>
</dbReference>
<dbReference type="InterPro" id="IPR017452">
    <property type="entry name" value="GPCR_Rhodpsn_7TM"/>
</dbReference>
<protein>
    <recommendedName>
        <fullName evidence="10">G-protein coupled receptors family 1 profile domain-containing protein</fullName>
    </recommendedName>
</protein>